<dbReference type="AlphaFoldDB" id="A0A6S7J2T0"/>
<name>A0A6S7J2T0_PARCT</name>
<accession>A0A6S7J2T0</accession>
<evidence type="ECO:0000313" key="2">
    <source>
        <dbReference type="EMBL" id="CAB4026166.1"/>
    </source>
</evidence>
<organism evidence="2 3">
    <name type="scientific">Paramuricea clavata</name>
    <name type="common">Red gorgonian</name>
    <name type="synonym">Violescent sea-whip</name>
    <dbReference type="NCBI Taxonomy" id="317549"/>
    <lineage>
        <taxon>Eukaryota</taxon>
        <taxon>Metazoa</taxon>
        <taxon>Cnidaria</taxon>
        <taxon>Anthozoa</taxon>
        <taxon>Octocorallia</taxon>
        <taxon>Malacalcyonacea</taxon>
        <taxon>Plexauridae</taxon>
        <taxon>Paramuricea</taxon>
    </lineage>
</organism>
<reference evidence="2" key="1">
    <citation type="submission" date="2020-04" db="EMBL/GenBank/DDBJ databases">
        <authorList>
            <person name="Alioto T."/>
            <person name="Alioto T."/>
            <person name="Gomez Garrido J."/>
        </authorList>
    </citation>
    <scope>NUCLEOTIDE SEQUENCE</scope>
    <source>
        <strain evidence="2">A484AB</strain>
    </source>
</reference>
<keyword evidence="3" id="KW-1185">Reference proteome</keyword>
<comment type="caution">
    <text evidence="2">The sequence shown here is derived from an EMBL/GenBank/DDBJ whole genome shotgun (WGS) entry which is preliminary data.</text>
</comment>
<evidence type="ECO:0000313" key="3">
    <source>
        <dbReference type="Proteomes" id="UP001152795"/>
    </source>
</evidence>
<protein>
    <submittedName>
        <fullName evidence="2">Uncharacterized protein</fullName>
    </submittedName>
</protein>
<feature type="compositionally biased region" description="Basic residues" evidence="1">
    <location>
        <begin position="66"/>
        <end position="75"/>
    </location>
</feature>
<proteinExistence type="predicted"/>
<gene>
    <name evidence="2" type="ORF">PACLA_8A057660</name>
</gene>
<evidence type="ECO:0000256" key="1">
    <source>
        <dbReference type="SAM" id="MobiDB-lite"/>
    </source>
</evidence>
<sequence length="176" mass="20604">MPTQDEILVLLEEVARTNRTLNNENRLLRVELTRRDVENKAVLKKLEEKIDSVTSSSENGSPPARKSVRRRRTKTLRVPAQCRRTTKKVYQALGQNEEFGGFDMGESINSIHNKMIMDTVVKEVNKQYSGQDWCQLTIETVLKRYFLSLCEKNKQIVENKYEDHKKKCRMTGRKRD</sequence>
<feature type="non-terminal residue" evidence="2">
    <location>
        <position position="176"/>
    </location>
</feature>
<feature type="region of interest" description="Disordered" evidence="1">
    <location>
        <begin position="51"/>
        <end position="76"/>
    </location>
</feature>
<dbReference type="Proteomes" id="UP001152795">
    <property type="component" value="Unassembled WGS sequence"/>
</dbReference>
<dbReference type="EMBL" id="CACRXK020014048">
    <property type="protein sequence ID" value="CAB4026166.1"/>
    <property type="molecule type" value="Genomic_DNA"/>
</dbReference>